<reference evidence="2" key="1">
    <citation type="submission" date="2019-12" db="UniProtKB">
        <authorList>
            <consortium name="WormBaseParasite"/>
        </authorList>
    </citation>
    <scope>IDENTIFICATION</scope>
</reference>
<keyword evidence="1" id="KW-1185">Reference proteome</keyword>
<dbReference type="WBParaSite" id="TMUE_2000010200.1">
    <property type="protein sequence ID" value="TMUE_2000010200.1"/>
    <property type="gene ID" value="WBGene00300882"/>
</dbReference>
<accession>A0A5S6QSJ2</accession>
<name>A0A5S6QSJ2_TRIMR</name>
<evidence type="ECO:0000313" key="1">
    <source>
        <dbReference type="Proteomes" id="UP000046395"/>
    </source>
</evidence>
<dbReference type="Proteomes" id="UP000046395">
    <property type="component" value="Unassembled WGS sequence"/>
</dbReference>
<sequence length="156" mass="16776">MLDQIGQTAAAKRRSTRLPYADGGSFKLKASGNPLRTTLTAKHTIATKVAAGNVAAAAAVASEPFGAAEPRKLQPKPAHLSAVGVDASLIGQRFVSTFRSDTSRDGQPIELCRQFRLSACQSRSPLLSLLTLRLQVHFEERIVVGFRPPLMQVIRA</sequence>
<proteinExistence type="predicted"/>
<dbReference type="AlphaFoldDB" id="A0A5S6QSJ2"/>
<evidence type="ECO:0000313" key="2">
    <source>
        <dbReference type="WBParaSite" id="TMUE_2000010200.1"/>
    </source>
</evidence>
<organism evidence="1 2">
    <name type="scientific">Trichuris muris</name>
    <name type="common">Mouse whipworm</name>
    <dbReference type="NCBI Taxonomy" id="70415"/>
    <lineage>
        <taxon>Eukaryota</taxon>
        <taxon>Metazoa</taxon>
        <taxon>Ecdysozoa</taxon>
        <taxon>Nematoda</taxon>
        <taxon>Enoplea</taxon>
        <taxon>Dorylaimia</taxon>
        <taxon>Trichinellida</taxon>
        <taxon>Trichuridae</taxon>
        <taxon>Trichuris</taxon>
    </lineage>
</organism>
<protein>
    <submittedName>
        <fullName evidence="2">Uncharacterized protein</fullName>
    </submittedName>
</protein>